<organism evidence="1 2">
    <name type="scientific">Pisolithus microcarpus 441</name>
    <dbReference type="NCBI Taxonomy" id="765257"/>
    <lineage>
        <taxon>Eukaryota</taxon>
        <taxon>Fungi</taxon>
        <taxon>Dikarya</taxon>
        <taxon>Basidiomycota</taxon>
        <taxon>Agaricomycotina</taxon>
        <taxon>Agaricomycetes</taxon>
        <taxon>Agaricomycetidae</taxon>
        <taxon>Boletales</taxon>
        <taxon>Sclerodermatineae</taxon>
        <taxon>Pisolithaceae</taxon>
        <taxon>Pisolithus</taxon>
    </lineage>
</organism>
<accession>A0A0C9ZS21</accession>
<proteinExistence type="predicted"/>
<reference evidence="2" key="2">
    <citation type="submission" date="2015-01" db="EMBL/GenBank/DDBJ databases">
        <title>Evolutionary Origins and Diversification of the Mycorrhizal Mutualists.</title>
        <authorList>
            <consortium name="DOE Joint Genome Institute"/>
            <consortium name="Mycorrhizal Genomics Consortium"/>
            <person name="Kohler A."/>
            <person name="Kuo A."/>
            <person name="Nagy L.G."/>
            <person name="Floudas D."/>
            <person name="Copeland A."/>
            <person name="Barry K.W."/>
            <person name="Cichocki N."/>
            <person name="Veneault-Fourrey C."/>
            <person name="LaButti K."/>
            <person name="Lindquist E.A."/>
            <person name="Lipzen A."/>
            <person name="Lundell T."/>
            <person name="Morin E."/>
            <person name="Murat C."/>
            <person name="Riley R."/>
            <person name="Ohm R."/>
            <person name="Sun H."/>
            <person name="Tunlid A."/>
            <person name="Henrissat B."/>
            <person name="Grigoriev I.V."/>
            <person name="Hibbett D.S."/>
            <person name="Martin F."/>
        </authorList>
    </citation>
    <scope>NUCLEOTIDE SEQUENCE [LARGE SCALE GENOMIC DNA]</scope>
    <source>
        <strain evidence="2">441</strain>
    </source>
</reference>
<dbReference type="Proteomes" id="UP000054018">
    <property type="component" value="Unassembled WGS sequence"/>
</dbReference>
<dbReference type="HOGENOM" id="CLU_2122022_0_0_1"/>
<sequence>MSECEETLWGSSYVATSMSRNARDTYTASLFSSMGRERCSRTRERGTRVVCTTKHVAIIHSVDLSRESKIKKDVFRTASKTELFRCIIVHLTRIFASNTKPVHVPVVARNISPC</sequence>
<name>A0A0C9ZS21_9AGAM</name>
<evidence type="ECO:0000313" key="2">
    <source>
        <dbReference type="Proteomes" id="UP000054018"/>
    </source>
</evidence>
<dbReference type="EMBL" id="KN833711">
    <property type="protein sequence ID" value="KIK25012.1"/>
    <property type="molecule type" value="Genomic_DNA"/>
</dbReference>
<protein>
    <submittedName>
        <fullName evidence="1">Uncharacterized protein</fullName>
    </submittedName>
</protein>
<dbReference type="AlphaFoldDB" id="A0A0C9ZS21"/>
<reference evidence="1 2" key="1">
    <citation type="submission" date="2014-04" db="EMBL/GenBank/DDBJ databases">
        <authorList>
            <consortium name="DOE Joint Genome Institute"/>
            <person name="Kuo A."/>
            <person name="Kohler A."/>
            <person name="Costa M.D."/>
            <person name="Nagy L.G."/>
            <person name="Floudas D."/>
            <person name="Copeland A."/>
            <person name="Barry K.W."/>
            <person name="Cichocki N."/>
            <person name="Veneault-Fourrey C."/>
            <person name="LaButti K."/>
            <person name="Lindquist E.A."/>
            <person name="Lipzen A."/>
            <person name="Lundell T."/>
            <person name="Morin E."/>
            <person name="Murat C."/>
            <person name="Sun H."/>
            <person name="Tunlid A."/>
            <person name="Henrissat B."/>
            <person name="Grigoriev I.V."/>
            <person name="Hibbett D.S."/>
            <person name="Martin F."/>
            <person name="Nordberg H.P."/>
            <person name="Cantor M.N."/>
            <person name="Hua S.X."/>
        </authorList>
    </citation>
    <scope>NUCLEOTIDE SEQUENCE [LARGE SCALE GENOMIC DNA]</scope>
    <source>
        <strain evidence="1 2">441</strain>
    </source>
</reference>
<evidence type="ECO:0000313" key="1">
    <source>
        <dbReference type="EMBL" id="KIK25012.1"/>
    </source>
</evidence>
<keyword evidence="2" id="KW-1185">Reference proteome</keyword>
<gene>
    <name evidence="1" type="ORF">PISMIDRAFT_360591</name>
</gene>